<gene>
    <name evidence="2" type="ORF">T01_2831</name>
</gene>
<name>A0A0V1BCJ8_TRISP</name>
<feature type="transmembrane region" description="Helical" evidence="1">
    <location>
        <begin position="31"/>
        <end position="50"/>
    </location>
</feature>
<organism evidence="2 3">
    <name type="scientific">Trichinella spiralis</name>
    <name type="common">Trichina worm</name>
    <dbReference type="NCBI Taxonomy" id="6334"/>
    <lineage>
        <taxon>Eukaryota</taxon>
        <taxon>Metazoa</taxon>
        <taxon>Ecdysozoa</taxon>
        <taxon>Nematoda</taxon>
        <taxon>Enoplea</taxon>
        <taxon>Dorylaimia</taxon>
        <taxon>Trichinellida</taxon>
        <taxon>Trichinellidae</taxon>
        <taxon>Trichinella</taxon>
    </lineage>
</organism>
<evidence type="ECO:0000313" key="3">
    <source>
        <dbReference type="Proteomes" id="UP000054776"/>
    </source>
</evidence>
<proteinExistence type="predicted"/>
<dbReference type="EMBL" id="JYDH01000063">
    <property type="protein sequence ID" value="KRY34698.1"/>
    <property type="molecule type" value="Genomic_DNA"/>
</dbReference>
<evidence type="ECO:0000313" key="2">
    <source>
        <dbReference type="EMBL" id="KRY34698.1"/>
    </source>
</evidence>
<keyword evidence="1" id="KW-1133">Transmembrane helix</keyword>
<evidence type="ECO:0000256" key="1">
    <source>
        <dbReference type="SAM" id="Phobius"/>
    </source>
</evidence>
<protein>
    <submittedName>
        <fullName evidence="2">Uncharacterized protein</fullName>
    </submittedName>
</protein>
<dbReference type="Proteomes" id="UP000054776">
    <property type="component" value="Unassembled WGS sequence"/>
</dbReference>
<dbReference type="InParanoid" id="A0A0V1BCJ8"/>
<keyword evidence="1" id="KW-0812">Transmembrane</keyword>
<dbReference type="AlphaFoldDB" id="A0A0V1BCJ8"/>
<keyword evidence="3" id="KW-1185">Reference proteome</keyword>
<keyword evidence="1" id="KW-0472">Membrane</keyword>
<sequence length="109" mass="12877">MPSDKRAMSQEKQLSMLKSKAIHDIIHSNRYLIKLPMTTWIVFVSVLWYISRNTQSRTVRIHSVLVNFSVKEWFSNWVFIEGTNGILHQNCIPFYLFILANSHLRRAIN</sequence>
<comment type="caution">
    <text evidence="2">The sequence shown here is derived from an EMBL/GenBank/DDBJ whole genome shotgun (WGS) entry which is preliminary data.</text>
</comment>
<reference evidence="2 3" key="1">
    <citation type="submission" date="2015-01" db="EMBL/GenBank/DDBJ databases">
        <title>Evolution of Trichinella species and genotypes.</title>
        <authorList>
            <person name="Korhonen P.K."/>
            <person name="Edoardo P."/>
            <person name="Giuseppe L.R."/>
            <person name="Gasser R.B."/>
        </authorList>
    </citation>
    <scope>NUCLEOTIDE SEQUENCE [LARGE SCALE GENOMIC DNA]</scope>
    <source>
        <strain evidence="2">ISS3</strain>
    </source>
</reference>
<accession>A0A0V1BCJ8</accession>